<dbReference type="Gene3D" id="3.30.420.10">
    <property type="entry name" value="Ribonuclease H-like superfamily/Ribonuclease H"/>
    <property type="match status" value="1"/>
</dbReference>
<sequence>MLRQIFRLATVKHYSSKRIAEALNNTVKASTVRHWLRLTKLAKYIKRKPRPALKKHHKKARAKFAAEWMSKSNLWANVVFSDEKKFNLDGPDGYQYYWHDLRKEQEIYTKRVSGGGSVMIWAGMSAFGRTELAFLEGKQNSTSYCRTLDMYLLPFLGKLRCQHGIIDPIFQQDNASIHVSRFTRAHIEQSGIGLMDWPAKSPDLNPIENAWGQLSWLVYQGGRQFSTVDELKAQIRVSWEQLRGSYLQNLVEGMPTRMAQVVLKNGGAIDN</sequence>
<feature type="domain" description="Transposase Tc1-like" evidence="1">
    <location>
        <begin position="3"/>
        <end position="69"/>
    </location>
</feature>
<protein>
    <recommendedName>
        <fullName evidence="5">Tc1-like transposase DDE domain-containing protein</fullName>
    </recommendedName>
</protein>
<dbReference type="Pfam" id="PF01498">
    <property type="entry name" value="HTH_Tnp_Tc3_2"/>
    <property type="match status" value="1"/>
</dbReference>
<accession>A0A6A4YWZ7</accession>
<dbReference type="InterPro" id="IPR002492">
    <property type="entry name" value="Transposase_Tc1-like"/>
</dbReference>
<gene>
    <name evidence="3" type="ORF">AaE_015517</name>
</gene>
<dbReference type="PANTHER" id="PTHR23022:SF129">
    <property type="entry name" value="TRANSPOSABLE ELEMENT TC3 TRANSPOSASE"/>
    <property type="match status" value="1"/>
</dbReference>
<evidence type="ECO:0000313" key="3">
    <source>
        <dbReference type="EMBL" id="KAF0703156.1"/>
    </source>
</evidence>
<dbReference type="GO" id="GO:0015074">
    <property type="term" value="P:DNA integration"/>
    <property type="evidence" value="ECO:0007669"/>
    <property type="project" value="InterPro"/>
</dbReference>
<dbReference type="AlphaFoldDB" id="A0A6A4YWZ7"/>
<dbReference type="VEuPathDB" id="FungiDB:H257_08688"/>
<dbReference type="GO" id="GO:0003677">
    <property type="term" value="F:DNA binding"/>
    <property type="evidence" value="ECO:0007669"/>
    <property type="project" value="InterPro"/>
</dbReference>
<dbReference type="GO" id="GO:0006313">
    <property type="term" value="P:DNA transposition"/>
    <property type="evidence" value="ECO:0007669"/>
    <property type="project" value="InterPro"/>
</dbReference>
<evidence type="ECO:0008006" key="5">
    <source>
        <dbReference type="Google" id="ProtNLM"/>
    </source>
</evidence>
<feature type="domain" description="Tc1-like transposase DDE" evidence="2">
    <location>
        <begin position="78"/>
        <end position="232"/>
    </location>
</feature>
<evidence type="ECO:0000259" key="1">
    <source>
        <dbReference type="Pfam" id="PF01498"/>
    </source>
</evidence>
<dbReference type="InterPro" id="IPR036397">
    <property type="entry name" value="RNaseH_sf"/>
</dbReference>
<dbReference type="Proteomes" id="UP000469452">
    <property type="component" value="Unassembled WGS sequence"/>
</dbReference>
<dbReference type="EMBL" id="VJMI01020880">
    <property type="protein sequence ID" value="KAF0703156.1"/>
    <property type="molecule type" value="Genomic_DNA"/>
</dbReference>
<dbReference type="PANTHER" id="PTHR23022">
    <property type="entry name" value="TRANSPOSABLE ELEMENT-RELATED"/>
    <property type="match status" value="1"/>
</dbReference>
<comment type="caution">
    <text evidence="3">The sequence shown here is derived from an EMBL/GenBank/DDBJ whole genome shotgun (WGS) entry which is preliminary data.</text>
</comment>
<evidence type="ECO:0000259" key="2">
    <source>
        <dbReference type="Pfam" id="PF13358"/>
    </source>
</evidence>
<dbReference type="Pfam" id="PF13358">
    <property type="entry name" value="DDE_3"/>
    <property type="match status" value="1"/>
</dbReference>
<evidence type="ECO:0000313" key="4">
    <source>
        <dbReference type="Proteomes" id="UP000469452"/>
    </source>
</evidence>
<dbReference type="InterPro" id="IPR052338">
    <property type="entry name" value="Transposase_5"/>
</dbReference>
<name>A0A6A4YWZ7_APHAT</name>
<dbReference type="InterPro" id="IPR038717">
    <property type="entry name" value="Tc1-like_DDE_dom"/>
</dbReference>
<proteinExistence type="predicted"/>
<reference evidence="3 4" key="1">
    <citation type="submission" date="2019-06" db="EMBL/GenBank/DDBJ databases">
        <title>Genomics analysis of Aphanomyces spp. identifies a new class of oomycete effector associated with host adaptation.</title>
        <authorList>
            <person name="Gaulin E."/>
        </authorList>
    </citation>
    <scope>NUCLEOTIDE SEQUENCE [LARGE SCALE GENOMIC DNA]</scope>
    <source>
        <strain evidence="3 4">E</strain>
    </source>
</reference>
<organism evidence="3 4">
    <name type="scientific">Aphanomyces astaci</name>
    <name type="common">Crayfish plague agent</name>
    <dbReference type="NCBI Taxonomy" id="112090"/>
    <lineage>
        <taxon>Eukaryota</taxon>
        <taxon>Sar</taxon>
        <taxon>Stramenopiles</taxon>
        <taxon>Oomycota</taxon>
        <taxon>Saprolegniomycetes</taxon>
        <taxon>Saprolegniales</taxon>
        <taxon>Verrucalvaceae</taxon>
        <taxon>Aphanomyces</taxon>
    </lineage>
</organism>